<dbReference type="InterPro" id="IPR012296">
    <property type="entry name" value="Nuclease_put_TT1808"/>
</dbReference>
<dbReference type="InterPro" id="IPR008538">
    <property type="entry name" value="Uma2"/>
</dbReference>
<dbReference type="CDD" id="cd06260">
    <property type="entry name" value="DUF820-like"/>
    <property type="match status" value="1"/>
</dbReference>
<dbReference type="RefSeq" id="WP_075831636.1">
    <property type="nucleotide sequence ID" value="NZ_MSTI01000065.1"/>
</dbReference>
<proteinExistence type="predicted"/>
<gene>
    <name evidence="2" type="ORF">BOO71_0005332</name>
</gene>
<dbReference type="Gene3D" id="3.90.1570.10">
    <property type="entry name" value="tt1808, chain A"/>
    <property type="match status" value="1"/>
</dbReference>
<dbReference type="EMBL" id="MSTI01000065">
    <property type="protein sequence ID" value="OLV18577.1"/>
    <property type="molecule type" value="Genomic_DNA"/>
</dbReference>
<dbReference type="Pfam" id="PF05685">
    <property type="entry name" value="Uma2"/>
    <property type="match status" value="1"/>
</dbReference>
<evidence type="ECO:0000313" key="3">
    <source>
        <dbReference type="Proteomes" id="UP000186607"/>
    </source>
</evidence>
<dbReference type="AlphaFoldDB" id="A0A1U7P076"/>
<evidence type="ECO:0000259" key="1">
    <source>
        <dbReference type="Pfam" id="PF05685"/>
    </source>
</evidence>
<dbReference type="PANTHER" id="PTHR36558:SF1">
    <property type="entry name" value="RESTRICTION ENDONUCLEASE DOMAIN-CONTAINING PROTEIN-RELATED"/>
    <property type="match status" value="1"/>
</dbReference>
<keyword evidence="3" id="KW-1185">Reference proteome</keyword>
<name>A0A1U7P076_9DEIO</name>
<accession>A0A1U7P076</accession>
<protein>
    <recommendedName>
        <fullName evidence="1">Putative restriction endonuclease domain-containing protein</fullName>
    </recommendedName>
</protein>
<feature type="domain" description="Putative restriction endonuclease" evidence="1">
    <location>
        <begin position="12"/>
        <end position="174"/>
    </location>
</feature>
<comment type="caution">
    <text evidence="2">The sequence shown here is derived from an EMBL/GenBank/DDBJ whole genome shotgun (WGS) entry which is preliminary data.</text>
</comment>
<reference evidence="2 3" key="1">
    <citation type="submission" date="2017-01" db="EMBL/GenBank/DDBJ databases">
        <title>Genome Analysis of Deinococcus marmoris KOPRI26562.</title>
        <authorList>
            <person name="Kim J.H."/>
            <person name="Oh H.-M."/>
        </authorList>
    </citation>
    <scope>NUCLEOTIDE SEQUENCE [LARGE SCALE GENOMIC DNA]</scope>
    <source>
        <strain evidence="2 3">KOPRI26562</strain>
    </source>
</reference>
<sequence>MTEPAYRTYTEEEYLNHSGPEKVRWEYVDGFVYAQAGASLPHNRISTNIQRVFAASSLDGSCWSYVSDLKVRVVRDGNRRYYLPEIVVVCNSNMVGDVETQPCLIVEILGASTRNIDLTFKVSDYQRIEGLQGYLTVDSEARGVIFYRRTPEGWQFETVDESVELPCLGLTLSVPETYRNVGL</sequence>
<dbReference type="PANTHER" id="PTHR36558">
    <property type="entry name" value="GLR1098 PROTEIN"/>
    <property type="match status" value="1"/>
</dbReference>
<dbReference type="STRING" id="249408.BOO71_0005332"/>
<dbReference type="Proteomes" id="UP000186607">
    <property type="component" value="Unassembled WGS sequence"/>
</dbReference>
<evidence type="ECO:0000313" key="2">
    <source>
        <dbReference type="EMBL" id="OLV18577.1"/>
    </source>
</evidence>
<dbReference type="OrthoDB" id="26750at2"/>
<dbReference type="InterPro" id="IPR011335">
    <property type="entry name" value="Restrct_endonuc-II-like"/>
</dbReference>
<organism evidence="2 3">
    <name type="scientific">Deinococcus marmoris</name>
    <dbReference type="NCBI Taxonomy" id="249408"/>
    <lineage>
        <taxon>Bacteria</taxon>
        <taxon>Thermotogati</taxon>
        <taxon>Deinococcota</taxon>
        <taxon>Deinococci</taxon>
        <taxon>Deinococcales</taxon>
        <taxon>Deinococcaceae</taxon>
        <taxon>Deinococcus</taxon>
    </lineage>
</organism>
<dbReference type="SUPFAM" id="SSF52980">
    <property type="entry name" value="Restriction endonuclease-like"/>
    <property type="match status" value="1"/>
</dbReference>